<keyword evidence="2" id="KW-0732">Signal</keyword>
<proteinExistence type="predicted"/>
<comment type="caution">
    <text evidence="4">The sequence shown here is derived from an EMBL/GenBank/DDBJ whole genome shotgun (WGS) entry which is preliminary data.</text>
</comment>
<sequence>MERQTIRSLIFLSLVCAVVATKRPTTLTSLFAPSDGNIPRKRCINLGTRHDAVGPFAPELGLIKYRGSTPGLFSLPSVKVQGTGFDHAFVTQRTANRISFVLKVDRRFTYNVALGFAEVNKETCKPNARIMNMNVQGRPKFGVDIYKSAGCRRPLFVRFNHVKPGRLGFITAFVRGIKNKAQIAVVCVERIPGGPGTRVPPVLPQRSSSPTLRPSPSRSPSPSPRASPSRSPTAVLKPSLCRQRDCFTFDGPGDYVVIGNSLSRDEDRDNCEVKPSSSAKLRIPNGARIKKAILYWSASGRIGKYARATLNDKVVFAQKVYTDRVSRMKFYGAWADVTSRVTGNGIFNVAGIQYDNGSPYCRLNAAYAAWSIVVVFEHPNLPLARVNLCANDFTFTFPSGVYTNSVGCVAGSRTTSKARTTLVTFESDGYKGEYFFINGGYLGDNLFASNTAPNLDIRSFDLRSIIRSGASYISYTIKSYYTRTDRFGGAVEGLFMPLRVVYYTLD</sequence>
<feature type="signal peptide" evidence="2">
    <location>
        <begin position="1"/>
        <end position="20"/>
    </location>
</feature>
<dbReference type="Proteomes" id="UP000247409">
    <property type="component" value="Unassembled WGS sequence"/>
</dbReference>
<feature type="compositionally biased region" description="Low complexity" evidence="1">
    <location>
        <begin position="204"/>
        <end position="216"/>
    </location>
</feature>
<feature type="region of interest" description="Disordered" evidence="1">
    <location>
        <begin position="197"/>
        <end position="236"/>
    </location>
</feature>
<dbReference type="InterPro" id="IPR021779">
    <property type="entry name" value="DUF3344"/>
</dbReference>
<reference evidence="4 5" key="1">
    <citation type="journal article" date="2018" name="Mol. Biol. Evol.">
        <title>Analysis of the draft genome of the red seaweed Gracilariopsis chorda provides insights into genome size evolution in Rhodophyta.</title>
        <authorList>
            <person name="Lee J."/>
            <person name="Yang E.C."/>
            <person name="Graf L."/>
            <person name="Yang J.H."/>
            <person name="Qiu H."/>
            <person name="Zel Zion U."/>
            <person name="Chan C.X."/>
            <person name="Stephens T.G."/>
            <person name="Weber A.P.M."/>
            <person name="Boo G.H."/>
            <person name="Boo S.M."/>
            <person name="Kim K.M."/>
            <person name="Shin Y."/>
            <person name="Jung M."/>
            <person name="Lee S.J."/>
            <person name="Yim H.S."/>
            <person name="Lee J.H."/>
            <person name="Bhattacharya D."/>
            <person name="Yoon H.S."/>
        </authorList>
    </citation>
    <scope>NUCLEOTIDE SEQUENCE [LARGE SCALE GENOMIC DNA]</scope>
    <source>
        <strain evidence="4 5">SKKU-2015</strain>
        <tissue evidence="4">Whole body</tissue>
    </source>
</reference>
<dbReference type="Gene3D" id="2.60.120.430">
    <property type="entry name" value="Galactose-binding lectin"/>
    <property type="match status" value="1"/>
</dbReference>
<accession>A0A2V3J5W4</accession>
<evidence type="ECO:0000313" key="5">
    <source>
        <dbReference type="Proteomes" id="UP000247409"/>
    </source>
</evidence>
<name>A0A2V3J5W4_9FLOR</name>
<keyword evidence="5" id="KW-1185">Reference proteome</keyword>
<dbReference type="OrthoDB" id="10408899at2759"/>
<evidence type="ECO:0000256" key="1">
    <source>
        <dbReference type="SAM" id="MobiDB-lite"/>
    </source>
</evidence>
<dbReference type="Pfam" id="PF11824">
    <property type="entry name" value="DUF3344"/>
    <property type="match status" value="1"/>
</dbReference>
<feature type="chain" id="PRO_5016123123" description="DUF3344 domain-containing protein" evidence="2">
    <location>
        <begin position="21"/>
        <end position="506"/>
    </location>
</feature>
<evidence type="ECO:0000259" key="3">
    <source>
        <dbReference type="Pfam" id="PF11824"/>
    </source>
</evidence>
<gene>
    <name evidence="4" type="ORF">BWQ96_00693</name>
</gene>
<feature type="domain" description="DUF3344" evidence="3">
    <location>
        <begin position="277"/>
        <end position="477"/>
    </location>
</feature>
<evidence type="ECO:0000256" key="2">
    <source>
        <dbReference type="SAM" id="SignalP"/>
    </source>
</evidence>
<evidence type="ECO:0000313" key="4">
    <source>
        <dbReference type="EMBL" id="PXF49377.1"/>
    </source>
</evidence>
<dbReference type="AlphaFoldDB" id="A0A2V3J5W4"/>
<protein>
    <recommendedName>
        <fullName evidence="3">DUF3344 domain-containing protein</fullName>
    </recommendedName>
</protein>
<dbReference type="EMBL" id="NBIV01000005">
    <property type="protein sequence ID" value="PXF49377.1"/>
    <property type="molecule type" value="Genomic_DNA"/>
</dbReference>
<organism evidence="4 5">
    <name type="scientific">Gracilariopsis chorda</name>
    <dbReference type="NCBI Taxonomy" id="448386"/>
    <lineage>
        <taxon>Eukaryota</taxon>
        <taxon>Rhodophyta</taxon>
        <taxon>Florideophyceae</taxon>
        <taxon>Rhodymeniophycidae</taxon>
        <taxon>Gracilariales</taxon>
        <taxon>Gracilariaceae</taxon>
        <taxon>Gracilariopsis</taxon>
    </lineage>
</organism>